<organism evidence="4 5">
    <name type="scientific">Frankliniella fusca</name>
    <dbReference type="NCBI Taxonomy" id="407009"/>
    <lineage>
        <taxon>Eukaryota</taxon>
        <taxon>Metazoa</taxon>
        <taxon>Ecdysozoa</taxon>
        <taxon>Arthropoda</taxon>
        <taxon>Hexapoda</taxon>
        <taxon>Insecta</taxon>
        <taxon>Pterygota</taxon>
        <taxon>Neoptera</taxon>
        <taxon>Paraneoptera</taxon>
        <taxon>Thysanoptera</taxon>
        <taxon>Terebrantia</taxon>
        <taxon>Thripoidea</taxon>
        <taxon>Thripidae</taxon>
        <taxon>Frankliniella</taxon>
    </lineage>
</organism>
<dbReference type="PANTHER" id="PTHR13627">
    <property type="entry name" value="FUKUTIN RELATED PROTEIN"/>
    <property type="match status" value="1"/>
</dbReference>
<accession>A0AAE1HP37</accession>
<reference evidence="4" key="2">
    <citation type="journal article" date="2023" name="BMC Genomics">
        <title>Pest status, molecular evolution, and epigenetic factors derived from the genome assembly of Frankliniella fusca, a thysanopteran phytovirus vector.</title>
        <authorList>
            <person name="Catto M.A."/>
            <person name="Labadie P.E."/>
            <person name="Jacobson A.L."/>
            <person name="Kennedy G.G."/>
            <person name="Srinivasan R."/>
            <person name="Hunt B.G."/>
        </authorList>
    </citation>
    <scope>NUCLEOTIDE SEQUENCE</scope>
    <source>
        <strain evidence="4">PL_HMW_Pooled</strain>
    </source>
</reference>
<dbReference type="InterPro" id="IPR055105">
    <property type="entry name" value="FKRP_N"/>
</dbReference>
<dbReference type="GO" id="GO:0035269">
    <property type="term" value="P:protein O-linked glycosylation via mannose"/>
    <property type="evidence" value="ECO:0007669"/>
    <property type="project" value="TreeGrafter"/>
</dbReference>
<keyword evidence="1" id="KW-0472">Membrane</keyword>
<name>A0AAE1HP37_9NEOP</name>
<keyword evidence="1" id="KW-0812">Transmembrane</keyword>
<dbReference type="EMBL" id="JAHWGI010001208">
    <property type="protein sequence ID" value="KAK3924910.1"/>
    <property type="molecule type" value="Genomic_DNA"/>
</dbReference>
<proteinExistence type="predicted"/>
<reference evidence="4" key="1">
    <citation type="submission" date="2021-07" db="EMBL/GenBank/DDBJ databases">
        <authorList>
            <person name="Catto M.A."/>
            <person name="Jacobson A."/>
            <person name="Kennedy G."/>
            <person name="Labadie P."/>
            <person name="Hunt B.G."/>
            <person name="Srinivasan R."/>
        </authorList>
    </citation>
    <scope>NUCLEOTIDE SEQUENCE</scope>
    <source>
        <strain evidence="4">PL_HMW_Pooled</strain>
        <tissue evidence="4">Head</tissue>
    </source>
</reference>
<sequence>MRVKRRLVTLAFIIVNIFVVLLLIKCLVRQFKTDSPITDQPIIINNYSNYDSLITVIIRDFEHFEHDVVETVNSLLKTAPSLRILIVSNVLPYPPLHWKSVNHSSVKLINLKLEVGGVKEDRDVLYHVQTKYALFVPDSVRPTSSESFIALLKSLDEPNVKSLAAPVSEISLSSCQTMDLNLVKWTLTYSTSPSELFCDGVTGKHVLLIEKDVLSKLPDPFMLPFPDSLYIQAKAKNIKTRYLRTVVWASGHPILQSQHHLWKAHRLRHERQQRMCERLAIKRIVRDGKDEWYGCTRDSARCFGTVVGDTPSYLLEGKWTPPCCLNALRTTARHVFKELETAGVRYWLEGGSLLGAMRFFDILPWDYDVDLGFMREDLPKLTWLLRASKQPVVDTQGFVWEKASEGDFYRVQFSRSNRLHVDLFPFYNKNGTMTKDTWFPTHKQDREFPAHYLNPLATISFVGQNVSAPNNIREFLELKFGAGVIENPAYPNPNLIKFPIDLIPTTKPAPDWDY</sequence>
<keyword evidence="5" id="KW-1185">Reference proteome</keyword>
<dbReference type="InterPro" id="IPR007074">
    <property type="entry name" value="LicD/FKTN/FKRP_NTP_transf"/>
</dbReference>
<dbReference type="Pfam" id="PF22921">
    <property type="entry name" value="FKRP_N"/>
    <property type="match status" value="1"/>
</dbReference>
<dbReference type="InterPro" id="IPR052613">
    <property type="entry name" value="LicD_transferase"/>
</dbReference>
<dbReference type="AlphaFoldDB" id="A0AAE1HP37"/>
<dbReference type="Proteomes" id="UP001219518">
    <property type="component" value="Unassembled WGS sequence"/>
</dbReference>
<evidence type="ECO:0000313" key="5">
    <source>
        <dbReference type="Proteomes" id="UP001219518"/>
    </source>
</evidence>
<evidence type="ECO:0000313" key="4">
    <source>
        <dbReference type="EMBL" id="KAK3924910.1"/>
    </source>
</evidence>
<evidence type="ECO:0000256" key="1">
    <source>
        <dbReference type="SAM" id="Phobius"/>
    </source>
</evidence>
<gene>
    <name evidence="4" type="ORF">KUF71_013183</name>
</gene>
<feature type="transmembrane region" description="Helical" evidence="1">
    <location>
        <begin position="7"/>
        <end position="24"/>
    </location>
</feature>
<keyword evidence="1" id="KW-1133">Transmembrane helix</keyword>
<dbReference type="GO" id="GO:0005794">
    <property type="term" value="C:Golgi apparatus"/>
    <property type="evidence" value="ECO:0007669"/>
    <property type="project" value="TreeGrafter"/>
</dbReference>
<dbReference type="Pfam" id="PF04991">
    <property type="entry name" value="LicD"/>
    <property type="match status" value="1"/>
</dbReference>
<evidence type="ECO:0000259" key="3">
    <source>
        <dbReference type="Pfam" id="PF22921"/>
    </source>
</evidence>
<evidence type="ECO:0000259" key="2">
    <source>
        <dbReference type="Pfam" id="PF04991"/>
    </source>
</evidence>
<feature type="domain" description="LicD/FKTN/FKRP nucleotidyltransferase" evidence="2">
    <location>
        <begin position="342"/>
        <end position="382"/>
    </location>
</feature>
<feature type="domain" description="FKRP stem" evidence="3">
    <location>
        <begin position="47"/>
        <end position="286"/>
    </location>
</feature>
<comment type="caution">
    <text evidence="4">The sequence shown here is derived from an EMBL/GenBank/DDBJ whole genome shotgun (WGS) entry which is preliminary data.</text>
</comment>
<dbReference type="PANTHER" id="PTHR13627:SF31">
    <property type="entry name" value="RIBITOL 5-PHOSPHATE TRANSFERASE FKRP"/>
    <property type="match status" value="1"/>
</dbReference>
<protein>
    <submittedName>
        <fullName evidence="4">Fukutin-related protein</fullName>
    </submittedName>
</protein>